<comment type="subcellular location">
    <subcellularLocation>
        <location evidence="7">Cell outer membrane</location>
        <topology evidence="7">Lipid-anchor</topology>
        <orientation evidence="7">Periplasmic side</orientation>
    </subcellularLocation>
    <subcellularLocation>
        <location evidence="7">Secreted</location>
        <location evidence="7">Cell wall</location>
        <topology evidence="7">Peptidoglycan-anchor</topology>
    </subcellularLocation>
    <text evidence="7">Attached via its lipidated N-terminus to the inner leaflet of the outer membrane. Attached to the peptidoglycan network (PGN) via its C-terminus.</text>
</comment>
<comment type="subunit">
    <text evidence="7">Homotrimer.</text>
</comment>
<organism evidence="10 11">
    <name type="scientific">Motilimonas cestriensis</name>
    <dbReference type="NCBI Taxonomy" id="2742685"/>
    <lineage>
        <taxon>Bacteria</taxon>
        <taxon>Pseudomonadati</taxon>
        <taxon>Pseudomonadota</taxon>
        <taxon>Gammaproteobacteria</taxon>
        <taxon>Alteromonadales</taxon>
        <taxon>Alteromonadales genera incertae sedis</taxon>
        <taxon>Motilimonas</taxon>
    </lineage>
</organism>
<feature type="coiled-coil region" evidence="7">
    <location>
        <begin position="22"/>
        <end position="49"/>
    </location>
</feature>
<evidence type="ECO:0000256" key="5">
    <source>
        <dbReference type="ARBA" id="ARBA00023237"/>
    </source>
</evidence>
<keyword evidence="1 8" id="KW-0732">Signal</keyword>
<evidence type="ECO:0000256" key="2">
    <source>
        <dbReference type="ARBA" id="ARBA00023088"/>
    </source>
</evidence>
<dbReference type="EMBL" id="JAIMJA010000027">
    <property type="protein sequence ID" value="MCE2596893.1"/>
    <property type="molecule type" value="Genomic_DNA"/>
</dbReference>
<keyword evidence="11" id="KW-1185">Reference proteome</keyword>
<keyword evidence="7" id="KW-0677">Repeat</keyword>
<dbReference type="PIRSF" id="PIRSF002855">
    <property type="entry name" value="Murein-lipoprotein"/>
    <property type="match status" value="1"/>
</dbReference>
<evidence type="ECO:0000256" key="8">
    <source>
        <dbReference type="SAM" id="SignalP"/>
    </source>
</evidence>
<proteinExistence type="inferred from homology"/>
<dbReference type="PANTHER" id="PTHR38763">
    <property type="entry name" value="MAJOR OUTER MEMBRANE PROLIPOPROTEIN LPP"/>
    <property type="match status" value="1"/>
</dbReference>
<dbReference type="InterPro" id="IPR006817">
    <property type="entry name" value="Lipoprotein_leucine-zipper_dom"/>
</dbReference>
<comment type="function">
    <text evidence="7">A highly abundant outer membrane lipoprotein that controls the distance between the inner and outer membranes. The only protein known to be covalently linked to the peptidoglycan network (PGN). Also non-covalently binds the PGN. The link between the cell outer membrane and PGN contributes to maintenance of the structural and functional integrity of the cell envelope, and maintains the correct distance between the PGN and the outer membrane.</text>
</comment>
<name>A0ABS8WEA3_9GAMM</name>
<feature type="signal peptide" evidence="8">
    <location>
        <begin position="1"/>
        <end position="26"/>
    </location>
</feature>
<sequence length="87" mass="9282">MKRNLMILAGAAMTLTLAGCSNTALENNVAELSSKVDQLTTEVSSLKDQQMTLANDVNDAKAAAMDASSEAMRANDRIDNIATTYKK</sequence>
<dbReference type="Pfam" id="PF04728">
    <property type="entry name" value="LPP"/>
    <property type="match status" value="1"/>
</dbReference>
<evidence type="ECO:0000256" key="7">
    <source>
        <dbReference type="HAMAP-Rule" id="MF_00843"/>
    </source>
</evidence>
<comment type="caution">
    <text evidence="10">The sequence shown here is derived from an EMBL/GenBank/DDBJ whole genome shotgun (WGS) entry which is preliminary data.</text>
</comment>
<feature type="modified residue" description="N6-murein peptidoglycan lysine" evidence="7">
    <location>
        <position position="87"/>
    </location>
</feature>
<evidence type="ECO:0000256" key="6">
    <source>
        <dbReference type="ARBA" id="ARBA00023288"/>
    </source>
</evidence>
<evidence type="ECO:0000256" key="4">
    <source>
        <dbReference type="ARBA" id="ARBA00023139"/>
    </source>
</evidence>
<feature type="lipid moiety-binding region" description="N-palmitoyl cysteine" evidence="7">
    <location>
        <position position="20"/>
    </location>
</feature>
<feature type="chain" id="PRO_5045877324" description="Major outer membrane lipoprotein Lpp" evidence="8">
    <location>
        <begin position="27"/>
        <end position="87"/>
    </location>
</feature>
<keyword evidence="7" id="KW-0134">Cell wall</keyword>
<dbReference type="SUPFAM" id="SSF58042">
    <property type="entry name" value="Outer membrane lipoprotein"/>
    <property type="match status" value="1"/>
</dbReference>
<comment type="caution">
    <text evidence="7">Lacks conserved residue(s) required for the propagation of feature annotation.</text>
</comment>
<feature type="lipid moiety-binding region" description="S-diacylglycerol cysteine" evidence="7">
    <location>
        <position position="20"/>
    </location>
</feature>
<dbReference type="PANTHER" id="PTHR38763:SF1">
    <property type="entry name" value="MAJOR OUTER MEMBRANE LIPOPROTEIN LPP"/>
    <property type="match status" value="1"/>
</dbReference>
<keyword evidence="7" id="KW-0964">Secreted</keyword>
<evidence type="ECO:0000256" key="3">
    <source>
        <dbReference type="ARBA" id="ARBA00023136"/>
    </source>
</evidence>
<keyword evidence="6 7" id="KW-0449">Lipoprotein</keyword>
<accession>A0ABS8WEA3</accession>
<comment type="similarity">
    <text evidence="7">Belongs to the Lpp family.</text>
</comment>
<dbReference type="PROSITE" id="PS51257">
    <property type="entry name" value="PROKAR_LIPOPROTEIN"/>
    <property type="match status" value="1"/>
</dbReference>
<keyword evidence="2 7" id="KW-0572">Peptidoglycan-anchor</keyword>
<dbReference type="RefSeq" id="WP_233054652.1">
    <property type="nucleotide sequence ID" value="NZ_JAIMJA010000027.1"/>
</dbReference>
<keyword evidence="3 7" id="KW-0472">Membrane</keyword>
<dbReference type="HAMAP" id="MF_00843">
    <property type="entry name" value="Lpp"/>
    <property type="match status" value="1"/>
</dbReference>
<protein>
    <recommendedName>
        <fullName evidence="7">Major outer membrane lipoprotein Lpp</fullName>
    </recommendedName>
</protein>
<evidence type="ECO:0000313" key="11">
    <source>
        <dbReference type="Proteomes" id="UP001201273"/>
    </source>
</evidence>
<dbReference type="Proteomes" id="UP001201273">
    <property type="component" value="Unassembled WGS sequence"/>
</dbReference>
<keyword evidence="4 7" id="KW-0564">Palmitate</keyword>
<keyword evidence="7" id="KW-0175">Coiled coil</keyword>
<evidence type="ECO:0000256" key="1">
    <source>
        <dbReference type="ARBA" id="ARBA00022729"/>
    </source>
</evidence>
<dbReference type="InterPro" id="IPR016367">
    <property type="entry name" value="MOM_Lpp"/>
</dbReference>
<evidence type="ECO:0000313" key="10">
    <source>
        <dbReference type="EMBL" id="MCE2596893.1"/>
    </source>
</evidence>
<feature type="repeat" evidence="7">
    <location>
        <begin position="33"/>
        <end position="43"/>
    </location>
</feature>
<gene>
    <name evidence="7" type="primary">lpp</name>
    <name evidence="10" type="ORF">K6Y31_19140</name>
</gene>
<dbReference type="Gene3D" id="1.20.5.190">
    <property type="match status" value="1"/>
</dbReference>
<reference evidence="10 11" key="1">
    <citation type="journal article" date="2022" name="Environ. Microbiol. Rep.">
        <title>Eco-phylogenetic analyses reveal divergent evolution of vitamin B12 metabolism in the marine bacterial family 'Psychromonadaceae'.</title>
        <authorList>
            <person name="Jin X."/>
            <person name="Yang Y."/>
            <person name="Cao H."/>
            <person name="Gao B."/>
            <person name="Zhao Z."/>
        </authorList>
    </citation>
    <scope>NUCLEOTIDE SEQUENCE [LARGE SCALE GENOMIC DNA]</scope>
    <source>
        <strain evidence="10 11">MKS20</strain>
    </source>
</reference>
<dbReference type="NCBIfam" id="NF040598">
    <property type="entry name" value="Ala_zip_lipo"/>
    <property type="match status" value="1"/>
</dbReference>
<evidence type="ECO:0000259" key="9">
    <source>
        <dbReference type="Pfam" id="PF04728"/>
    </source>
</evidence>
<keyword evidence="5 7" id="KW-0998">Cell outer membrane</keyword>
<feature type="domain" description="Lipoprotein leucine-zipper" evidence="9">
    <location>
        <begin position="35"/>
        <end position="87"/>
    </location>
</feature>